<sequence>MKKYLALIIITPLILMLFSCKSQQNIIKPSKENKQEKPKEIKQVKSKEDVLLDGISIVPSEFKTLSSKLSIEYDGNTFSGTMRMVKDSAIWLSLGKFGIEGVRVLLTKDSVMMLNKLNREYFLGGYEFIYDMLGFGLSYNMLQSIILGKDFQNYGINDVKYSKQENLIVFEFEKRQSQQNTQNFPQLKQKIYIDTTLNVINRNYFELFNSKQKMDIYYSTYLPFNKIKLPQTINVLMYSNKTYKVNLKFEKQKLNDNLEIPFSIPKTYSRMTL</sequence>
<accession>A0A644UEB4</accession>
<protein>
    <recommendedName>
        <fullName evidence="2">DUF4292 domain-containing protein</fullName>
    </recommendedName>
</protein>
<name>A0A644UEB4_9ZZZZ</name>
<reference evidence="1" key="1">
    <citation type="submission" date="2019-08" db="EMBL/GenBank/DDBJ databases">
        <authorList>
            <person name="Kucharzyk K."/>
            <person name="Murdoch R.W."/>
            <person name="Higgins S."/>
            <person name="Loffler F."/>
        </authorList>
    </citation>
    <scope>NUCLEOTIDE SEQUENCE</scope>
</reference>
<dbReference type="EMBL" id="VSSQ01000105">
    <property type="protein sequence ID" value="MPL77277.1"/>
    <property type="molecule type" value="Genomic_DNA"/>
</dbReference>
<evidence type="ECO:0008006" key="2">
    <source>
        <dbReference type="Google" id="ProtNLM"/>
    </source>
</evidence>
<dbReference type="PROSITE" id="PS51257">
    <property type="entry name" value="PROKAR_LIPOPROTEIN"/>
    <property type="match status" value="1"/>
</dbReference>
<gene>
    <name evidence="1" type="ORF">SDC9_23130</name>
</gene>
<proteinExistence type="predicted"/>
<dbReference type="AlphaFoldDB" id="A0A644UEB4"/>
<dbReference type="Pfam" id="PF14125">
    <property type="entry name" value="DUF4292"/>
    <property type="match status" value="1"/>
</dbReference>
<organism evidence="1">
    <name type="scientific">bioreactor metagenome</name>
    <dbReference type="NCBI Taxonomy" id="1076179"/>
    <lineage>
        <taxon>unclassified sequences</taxon>
        <taxon>metagenomes</taxon>
        <taxon>ecological metagenomes</taxon>
    </lineage>
</organism>
<dbReference type="InterPro" id="IPR025634">
    <property type="entry name" value="DUF4292"/>
</dbReference>
<evidence type="ECO:0000313" key="1">
    <source>
        <dbReference type="EMBL" id="MPL77277.1"/>
    </source>
</evidence>
<comment type="caution">
    <text evidence="1">The sequence shown here is derived from an EMBL/GenBank/DDBJ whole genome shotgun (WGS) entry which is preliminary data.</text>
</comment>